<protein>
    <submittedName>
        <fullName evidence="2">Acyl-CoA N-acyltransferase</fullName>
    </submittedName>
</protein>
<dbReference type="OrthoDB" id="4072826at2759"/>
<dbReference type="PROSITE" id="PS51186">
    <property type="entry name" value="GNAT"/>
    <property type="match status" value="1"/>
</dbReference>
<dbReference type="GeneID" id="28979928"/>
<evidence type="ECO:0000313" key="2">
    <source>
        <dbReference type="EMBL" id="KLT45618.1"/>
    </source>
</evidence>
<keyword evidence="2" id="KW-0012">Acyltransferase</keyword>
<organism evidence="2 3">
    <name type="scientific">Cutaneotrichosporon oleaginosum</name>
    <dbReference type="NCBI Taxonomy" id="879819"/>
    <lineage>
        <taxon>Eukaryota</taxon>
        <taxon>Fungi</taxon>
        <taxon>Dikarya</taxon>
        <taxon>Basidiomycota</taxon>
        <taxon>Agaricomycotina</taxon>
        <taxon>Tremellomycetes</taxon>
        <taxon>Trichosporonales</taxon>
        <taxon>Trichosporonaceae</taxon>
        <taxon>Cutaneotrichosporon</taxon>
    </lineage>
</organism>
<feature type="domain" description="N-acetyltransferase" evidence="1">
    <location>
        <begin position="93"/>
        <end position="238"/>
    </location>
</feature>
<sequence>MAEQHDGPAPIGGPLPSIQELIAAQASMPRWTPPDNYVARGLPPAPELMWDDEEPYIPLHDGYRITPYRATEADYEAVERMSNHPSIAQWSQMRPYPYTRADSLWWFGMHIPLQRASAAALRSDPAALVTHAPVMVIRDPAGRLVGDVGLEAHSGVLSLGYALDPALHGRGLGRAAVGAMIAWAAKHMGSQFTANAQVVNAPSNRVLAGLGFTYVGAIHEPWPEQQGGGTREMHAWRLVVIR</sequence>
<dbReference type="AlphaFoldDB" id="A0A0J0XX50"/>
<name>A0A0J0XX50_9TREE</name>
<evidence type="ECO:0000259" key="1">
    <source>
        <dbReference type="PROSITE" id="PS51186"/>
    </source>
</evidence>
<dbReference type="Gene3D" id="3.40.630.30">
    <property type="match status" value="1"/>
</dbReference>
<dbReference type="EMBL" id="KQ087180">
    <property type="protein sequence ID" value="KLT45618.1"/>
    <property type="molecule type" value="Genomic_DNA"/>
</dbReference>
<dbReference type="PANTHER" id="PTHR43792:SF16">
    <property type="entry name" value="N-ACETYLTRANSFERASE DOMAIN-CONTAINING PROTEIN"/>
    <property type="match status" value="1"/>
</dbReference>
<dbReference type="Proteomes" id="UP000053611">
    <property type="component" value="Unassembled WGS sequence"/>
</dbReference>
<gene>
    <name evidence="2" type="ORF">CC85DRAFT_111793</name>
</gene>
<proteinExistence type="predicted"/>
<dbReference type="InterPro" id="IPR016181">
    <property type="entry name" value="Acyl_CoA_acyltransferase"/>
</dbReference>
<dbReference type="InterPro" id="IPR000182">
    <property type="entry name" value="GNAT_dom"/>
</dbReference>
<dbReference type="SUPFAM" id="SSF55729">
    <property type="entry name" value="Acyl-CoA N-acyltransferases (Nat)"/>
    <property type="match status" value="1"/>
</dbReference>
<keyword evidence="3" id="KW-1185">Reference proteome</keyword>
<dbReference type="InterPro" id="IPR051531">
    <property type="entry name" value="N-acetyltransferase"/>
</dbReference>
<keyword evidence="2" id="KW-0808">Transferase</keyword>
<dbReference type="RefSeq" id="XP_018282109.1">
    <property type="nucleotide sequence ID" value="XM_018419325.1"/>
</dbReference>
<reference evidence="2 3" key="1">
    <citation type="submission" date="2015-03" db="EMBL/GenBank/DDBJ databases">
        <title>Genomics and transcriptomics of the oil-accumulating basidiomycete yeast T. oleaginosus allow insights into substrate utilization and the diverse evolutionary trajectories of mating systems in fungi.</title>
        <authorList>
            <consortium name="DOE Joint Genome Institute"/>
            <person name="Kourist R."/>
            <person name="Kracht O."/>
            <person name="Bracharz F."/>
            <person name="Lipzen A."/>
            <person name="Nolan M."/>
            <person name="Ohm R."/>
            <person name="Grigoriev I."/>
            <person name="Sun S."/>
            <person name="Heitman J."/>
            <person name="Bruck T."/>
            <person name="Nowrousian M."/>
        </authorList>
    </citation>
    <scope>NUCLEOTIDE SEQUENCE [LARGE SCALE GENOMIC DNA]</scope>
    <source>
        <strain evidence="2 3">IBC0246</strain>
    </source>
</reference>
<evidence type="ECO:0000313" key="3">
    <source>
        <dbReference type="Proteomes" id="UP000053611"/>
    </source>
</evidence>
<dbReference type="STRING" id="879819.A0A0J0XX50"/>
<dbReference type="GO" id="GO:0016747">
    <property type="term" value="F:acyltransferase activity, transferring groups other than amino-acyl groups"/>
    <property type="evidence" value="ECO:0007669"/>
    <property type="project" value="InterPro"/>
</dbReference>
<dbReference type="PANTHER" id="PTHR43792">
    <property type="entry name" value="GNAT FAMILY, PUTATIVE (AFU_ORTHOLOGUE AFUA_3G00765)-RELATED-RELATED"/>
    <property type="match status" value="1"/>
</dbReference>
<dbReference type="Pfam" id="PF13302">
    <property type="entry name" value="Acetyltransf_3"/>
    <property type="match status" value="1"/>
</dbReference>
<accession>A0A0J0XX50</accession>